<dbReference type="EMBL" id="JAENIM010000041">
    <property type="protein sequence ID" value="MBK1791703.1"/>
    <property type="molecule type" value="Genomic_DNA"/>
</dbReference>
<protein>
    <submittedName>
        <fullName evidence="1">Uncharacterized protein</fullName>
    </submittedName>
</protein>
<reference evidence="1" key="1">
    <citation type="submission" date="2021-01" db="EMBL/GenBank/DDBJ databases">
        <title>Modified the classification status of verrucomicrobia.</title>
        <authorList>
            <person name="Feng X."/>
        </authorList>
    </citation>
    <scope>NUCLEOTIDE SEQUENCE</scope>
    <source>
        <strain evidence="1">_KCTC 22039</strain>
    </source>
</reference>
<evidence type="ECO:0000313" key="1">
    <source>
        <dbReference type="EMBL" id="MBK1791703.1"/>
    </source>
</evidence>
<gene>
    <name evidence="1" type="ORF">JIN82_11120</name>
</gene>
<dbReference type="AlphaFoldDB" id="A0A8J7SNI9"/>
<proteinExistence type="predicted"/>
<name>A0A8J7SNI9_9BACT</name>
<accession>A0A8J7SNI9</accession>
<keyword evidence="2" id="KW-1185">Reference proteome</keyword>
<dbReference type="Proteomes" id="UP000624703">
    <property type="component" value="Unassembled WGS sequence"/>
</dbReference>
<comment type="caution">
    <text evidence="1">The sequence shown here is derived from an EMBL/GenBank/DDBJ whole genome shotgun (WGS) entry which is preliminary data.</text>
</comment>
<dbReference type="RefSeq" id="WP_200311722.1">
    <property type="nucleotide sequence ID" value="NZ_JAENIM010000041.1"/>
</dbReference>
<sequence length="183" mass="21346">MTSIPKSLVKHFSQSRSLVTITRERIDSNDIHGFIVDYDDQWILLKREYDFHIDGWLLLRIADISALKSTPTNEFQKALLEEEGLLDRVDFAAKIPEGGVRHLLDNFDRRAVIILEDEIQNDLFVIGFIDEVTQHNVSVDFITGIGQIDDEKSVLDIESITSITYDSNYSLFYQRYFERHQKY</sequence>
<evidence type="ECO:0000313" key="2">
    <source>
        <dbReference type="Proteomes" id="UP000624703"/>
    </source>
</evidence>
<organism evidence="1 2">
    <name type="scientific">Persicirhabdus sediminis</name>
    <dbReference type="NCBI Taxonomy" id="454144"/>
    <lineage>
        <taxon>Bacteria</taxon>
        <taxon>Pseudomonadati</taxon>
        <taxon>Verrucomicrobiota</taxon>
        <taxon>Verrucomicrobiia</taxon>
        <taxon>Verrucomicrobiales</taxon>
        <taxon>Verrucomicrobiaceae</taxon>
        <taxon>Persicirhabdus</taxon>
    </lineage>
</organism>